<dbReference type="EMBL" id="CP017708">
    <property type="protein sequence ID" value="AOY79038.1"/>
    <property type="molecule type" value="Genomic_DNA"/>
</dbReference>
<dbReference type="Proteomes" id="UP000176944">
    <property type="component" value="Chromosome"/>
</dbReference>
<gene>
    <name evidence="1" type="ORF">BJP36_03055</name>
</gene>
<organism evidence="1 2">
    <name type="scientific">Moorena producens (strain JHB)</name>
    <dbReference type="NCBI Taxonomy" id="1454205"/>
    <lineage>
        <taxon>Bacteria</taxon>
        <taxon>Bacillati</taxon>
        <taxon>Cyanobacteriota</taxon>
        <taxon>Cyanophyceae</taxon>
        <taxon>Coleofasciculales</taxon>
        <taxon>Coleofasciculaceae</taxon>
        <taxon>Moorena</taxon>
    </lineage>
</organism>
<evidence type="ECO:0000313" key="1">
    <source>
        <dbReference type="EMBL" id="AOY79038.1"/>
    </source>
</evidence>
<dbReference type="Gene3D" id="3.30.310.110">
    <property type="entry name" value="XisI-like"/>
    <property type="match status" value="1"/>
</dbReference>
<dbReference type="AlphaFoldDB" id="A0A1D9FUH8"/>
<accession>A0A1D9FUH8</accession>
<protein>
    <submittedName>
        <fullName evidence="1">XisI protein</fullName>
    </submittedName>
</protein>
<evidence type="ECO:0000313" key="2">
    <source>
        <dbReference type="Proteomes" id="UP000176944"/>
    </source>
</evidence>
<dbReference type="SUPFAM" id="SSF143847">
    <property type="entry name" value="XisI-like"/>
    <property type="match status" value="1"/>
</dbReference>
<dbReference type="InterPro" id="IPR014968">
    <property type="entry name" value="XisI"/>
</dbReference>
<dbReference type="Pfam" id="PF08869">
    <property type="entry name" value="XisI"/>
    <property type="match status" value="1"/>
</dbReference>
<reference evidence="2" key="1">
    <citation type="submission" date="2016-10" db="EMBL/GenBank/DDBJ databases">
        <title>Comparative genomics uncovers the prolific and rare metabolic potential of the cyanobacterial genus Moorea.</title>
        <authorList>
            <person name="Leao T."/>
            <person name="Castelao G."/>
            <person name="Korobeynikov A."/>
            <person name="Monroe E.A."/>
            <person name="Podell S."/>
            <person name="Glukhov E."/>
            <person name="Allen E."/>
            <person name="Gerwick W.H."/>
            <person name="Gerwick L."/>
        </authorList>
    </citation>
    <scope>NUCLEOTIDE SEQUENCE [LARGE SCALE GENOMIC DNA]</scope>
    <source>
        <strain evidence="2">JHB</strain>
    </source>
</reference>
<name>A0A1D9FUH8_MOOP1</name>
<dbReference type="InterPro" id="IPR035943">
    <property type="entry name" value="XisI-like_sf"/>
</dbReference>
<proteinExistence type="predicted"/>
<dbReference type="CDD" id="cd16382">
    <property type="entry name" value="XisI-like"/>
    <property type="match status" value="1"/>
</dbReference>
<sequence length="111" mass="12998">MDRLTNYRKLIREIITNHTKVPYKHGDIKFETVFDRESDRYLLMILGRQNKHYEHGCLIHVDIIDGKIWIQRDGTEVGVANEFVEAGVPKEQIVLGFKSPERRKDTEFAVA</sequence>